<evidence type="ECO:0000313" key="1">
    <source>
        <dbReference type="EMBL" id="CAK81142.1"/>
    </source>
</evidence>
<dbReference type="InParanoid" id="A0DDM5"/>
<evidence type="ECO:0008006" key="3">
    <source>
        <dbReference type="Google" id="ProtNLM"/>
    </source>
</evidence>
<dbReference type="RefSeq" id="XP_001448539.1">
    <property type="nucleotide sequence ID" value="XM_001448502.1"/>
</dbReference>
<dbReference type="KEGG" id="ptm:GSPATT00015983001"/>
<dbReference type="HOGENOM" id="CLU_341157_0_0_1"/>
<dbReference type="Proteomes" id="UP000000600">
    <property type="component" value="Unassembled WGS sequence"/>
</dbReference>
<sequence>MIKKQIFLRQLCDFSAKIELSNSNFQCYVKTEIFYVFIVENTYTVGMYSISQKDVQSQYNFKYNQFSNTITSISVVANRLYIILNNLQVDIWNIDTKQNYSVTQSIVNSLGFYGSWKIRKVVGSSKYHPTILFIINDDNILIADYHKELAIVNVLTYGKSIIDVAIGEDSFISVVHTSTITYLTEYDFSNYCNIFKMKELPTYRYQIQDSMTMVSSSDSGLLYIAAYDPDNNNSSVILIYKPLQPLRDSLIKVLTPKKQSFFISDTQLAAAGFNHYIFYLNDGENHNVEWIDQTYYYQVAPEYQTDQWVNKFRLNLTVSNLKNNPSVQFSQAIVLYQTKSQIKFLQTNVNISNQKWTKDEITLSMVGTIINYLIQCQQCGQGKNINAIQPLSLFKQEYGDDLNIVDQIERGSDNLRILLVSTSNLQAIRIYNSTNSFFKSIVISTSTDYKCEKVQKYNNHLMVACRNSKNYQIVTIWCDNESTCGNIIKYSDLTTSLRYIYQMSYYYKYLVIVDAHPKVLKSMDTFIRVFDASFDDSKHTASYTYTHQINTVQSYGEYVVKTLLHYHSSSTNPCYTYILGLMSNGVLRIFNSALTYKVSLNVYQEILNAGGEIIQKEFNDFYFTDVPTYTKQTTYAHMIFTSQSLNYKFRLVYDTYNYKLASFTYHYALSRYYDAQTLPGMWIDNYSQIAIIPYRQNDKKIFLFFELPDNSVVDKRMVYSYGGISEYHDFTDSDRVSCTVQNNVAILGVSSKFESNMFYIKHYNVNLQQKLIVDNTGGNLLNQIGSLEVSNTINSEQLQFNIKILSSEQKEENSQMDSNETDIKNQTDYLYI</sequence>
<dbReference type="EMBL" id="CT868396">
    <property type="protein sequence ID" value="CAK81142.1"/>
    <property type="molecule type" value="Genomic_DNA"/>
</dbReference>
<reference evidence="1 2" key="1">
    <citation type="journal article" date="2006" name="Nature">
        <title>Global trends of whole-genome duplications revealed by the ciliate Paramecium tetraurelia.</title>
        <authorList>
            <consortium name="Genoscope"/>
            <person name="Aury J.-M."/>
            <person name="Jaillon O."/>
            <person name="Duret L."/>
            <person name="Noel B."/>
            <person name="Jubin C."/>
            <person name="Porcel B.M."/>
            <person name="Segurens B."/>
            <person name="Daubin V."/>
            <person name="Anthouard V."/>
            <person name="Aiach N."/>
            <person name="Arnaiz O."/>
            <person name="Billaut A."/>
            <person name="Beisson J."/>
            <person name="Blanc I."/>
            <person name="Bouhouche K."/>
            <person name="Camara F."/>
            <person name="Duharcourt S."/>
            <person name="Guigo R."/>
            <person name="Gogendeau D."/>
            <person name="Katinka M."/>
            <person name="Keller A.-M."/>
            <person name="Kissmehl R."/>
            <person name="Klotz C."/>
            <person name="Koll F."/>
            <person name="Le Moue A."/>
            <person name="Lepere C."/>
            <person name="Malinsky S."/>
            <person name="Nowacki M."/>
            <person name="Nowak J.K."/>
            <person name="Plattner H."/>
            <person name="Poulain J."/>
            <person name="Ruiz F."/>
            <person name="Serrano V."/>
            <person name="Zagulski M."/>
            <person name="Dessen P."/>
            <person name="Betermier M."/>
            <person name="Weissenbach J."/>
            <person name="Scarpelli C."/>
            <person name="Schachter V."/>
            <person name="Sperling L."/>
            <person name="Meyer E."/>
            <person name="Cohen J."/>
            <person name="Wincker P."/>
        </authorList>
    </citation>
    <scope>NUCLEOTIDE SEQUENCE [LARGE SCALE GENOMIC DNA]</scope>
    <source>
        <strain evidence="1 2">Stock d4-2</strain>
    </source>
</reference>
<dbReference type="AlphaFoldDB" id="A0DDM5"/>
<accession>A0DDM5</accession>
<name>A0DDM5_PARTE</name>
<protein>
    <recommendedName>
        <fullName evidence="3">Cleavage/polyadenylation specificity factor A subunit N-terminal domain-containing protein</fullName>
    </recommendedName>
</protein>
<evidence type="ECO:0000313" key="2">
    <source>
        <dbReference type="Proteomes" id="UP000000600"/>
    </source>
</evidence>
<keyword evidence="2" id="KW-1185">Reference proteome</keyword>
<gene>
    <name evidence="1" type="ORF">GSPATT00015983001</name>
</gene>
<proteinExistence type="predicted"/>
<organism evidence="1 2">
    <name type="scientific">Paramecium tetraurelia</name>
    <dbReference type="NCBI Taxonomy" id="5888"/>
    <lineage>
        <taxon>Eukaryota</taxon>
        <taxon>Sar</taxon>
        <taxon>Alveolata</taxon>
        <taxon>Ciliophora</taxon>
        <taxon>Intramacronucleata</taxon>
        <taxon>Oligohymenophorea</taxon>
        <taxon>Peniculida</taxon>
        <taxon>Parameciidae</taxon>
        <taxon>Paramecium</taxon>
    </lineage>
</organism>
<dbReference type="OrthoDB" id="10365515at2759"/>
<dbReference type="GeneID" id="5034331"/>